<organism evidence="2 4">
    <name type="scientific">Kurthia zopfii</name>
    <dbReference type="NCBI Taxonomy" id="1650"/>
    <lineage>
        <taxon>Bacteria</taxon>
        <taxon>Bacillati</taxon>
        <taxon>Bacillota</taxon>
        <taxon>Bacilli</taxon>
        <taxon>Bacillales</taxon>
        <taxon>Caryophanaceae</taxon>
        <taxon>Kurthia</taxon>
    </lineage>
</organism>
<keyword evidence="1" id="KW-0812">Transmembrane</keyword>
<keyword evidence="5" id="KW-1185">Reference proteome</keyword>
<proteinExistence type="predicted"/>
<dbReference type="EMBL" id="SNZG01000038">
    <property type="protein sequence ID" value="TDR34529.1"/>
    <property type="molecule type" value="Genomic_DNA"/>
</dbReference>
<protein>
    <submittedName>
        <fullName evidence="2">Uncharacterized protein</fullName>
    </submittedName>
</protein>
<dbReference type="Proteomes" id="UP000294641">
    <property type="component" value="Unassembled WGS sequence"/>
</dbReference>
<comment type="caution">
    <text evidence="2">The sequence shown here is derived from an EMBL/GenBank/DDBJ whole genome shotgun (WGS) entry which is preliminary data.</text>
</comment>
<dbReference type="EMBL" id="UGNP01000001">
    <property type="protein sequence ID" value="STX09985.1"/>
    <property type="molecule type" value="Genomic_DNA"/>
</dbReference>
<feature type="transmembrane region" description="Helical" evidence="1">
    <location>
        <begin position="35"/>
        <end position="52"/>
    </location>
</feature>
<feature type="transmembrane region" description="Helical" evidence="1">
    <location>
        <begin position="90"/>
        <end position="108"/>
    </location>
</feature>
<dbReference type="OrthoDB" id="2455614at2"/>
<gene>
    <name evidence="3" type="ORF">DFR61_13831</name>
    <name evidence="2" type="ORF">NCTC10597_01693</name>
</gene>
<reference evidence="3 5" key="2">
    <citation type="submission" date="2019-03" db="EMBL/GenBank/DDBJ databases">
        <title>Genomic Encyclopedia of Type Strains, Phase IV (KMG-IV): sequencing the most valuable type-strain genomes for metagenomic binning, comparative biology and taxonomic classification.</title>
        <authorList>
            <person name="Goeker M."/>
        </authorList>
    </citation>
    <scope>NUCLEOTIDE SEQUENCE [LARGE SCALE GENOMIC DNA]</scope>
    <source>
        <strain evidence="3 5">DSM 20580</strain>
    </source>
</reference>
<keyword evidence="1" id="KW-0472">Membrane</keyword>
<feature type="transmembrane region" description="Helical" evidence="1">
    <location>
        <begin position="7"/>
        <end position="29"/>
    </location>
</feature>
<accession>A0A8B4QBD9</accession>
<evidence type="ECO:0000313" key="2">
    <source>
        <dbReference type="EMBL" id="STX09985.1"/>
    </source>
</evidence>
<evidence type="ECO:0000256" key="1">
    <source>
        <dbReference type="SAM" id="Phobius"/>
    </source>
</evidence>
<feature type="transmembrane region" description="Helical" evidence="1">
    <location>
        <begin position="64"/>
        <end position="84"/>
    </location>
</feature>
<dbReference type="Proteomes" id="UP000254330">
    <property type="component" value="Unassembled WGS sequence"/>
</dbReference>
<sequence length="113" mass="12704">MNLNKMAAYFLPAFAMLAITGLTMFQAFGTEKENLSIFTLALIIVFPISFIIQGVSCAIHQYRILPAVGISLIAFIIVFFVIVTGDNMMYGVYYFALFFAGYAITYMLRRAKK</sequence>
<evidence type="ECO:0000313" key="3">
    <source>
        <dbReference type="EMBL" id="TDR34529.1"/>
    </source>
</evidence>
<evidence type="ECO:0000313" key="5">
    <source>
        <dbReference type="Proteomes" id="UP000294641"/>
    </source>
</evidence>
<reference evidence="2 4" key="1">
    <citation type="submission" date="2018-06" db="EMBL/GenBank/DDBJ databases">
        <authorList>
            <consortium name="Pathogen Informatics"/>
            <person name="Doyle S."/>
        </authorList>
    </citation>
    <scope>NUCLEOTIDE SEQUENCE [LARGE SCALE GENOMIC DNA]</scope>
    <source>
        <strain evidence="2 4">NCTC10597</strain>
    </source>
</reference>
<dbReference type="RefSeq" id="WP_109350564.1">
    <property type="nucleotide sequence ID" value="NZ_BJUE01000039.1"/>
</dbReference>
<name>A0A8B4QBD9_9BACL</name>
<evidence type="ECO:0000313" key="4">
    <source>
        <dbReference type="Proteomes" id="UP000254330"/>
    </source>
</evidence>
<keyword evidence="1" id="KW-1133">Transmembrane helix</keyword>
<dbReference type="AlphaFoldDB" id="A0A8B4QBD9"/>